<dbReference type="EMBL" id="JACHEN010000025">
    <property type="protein sequence ID" value="MBB6217536.1"/>
    <property type="molecule type" value="Genomic_DNA"/>
</dbReference>
<dbReference type="SMART" id="SM00471">
    <property type="entry name" value="HDc"/>
    <property type="match status" value="1"/>
</dbReference>
<keyword evidence="3" id="KW-1185">Reference proteome</keyword>
<name>A0A841KV51_9FIRM</name>
<proteinExistence type="predicted"/>
<reference evidence="2 3" key="1">
    <citation type="submission" date="2020-08" db="EMBL/GenBank/DDBJ databases">
        <title>Genomic Encyclopedia of Type Strains, Phase IV (KMG-IV): sequencing the most valuable type-strain genomes for metagenomic binning, comparative biology and taxonomic classification.</title>
        <authorList>
            <person name="Goeker M."/>
        </authorList>
    </citation>
    <scope>NUCLEOTIDE SEQUENCE [LARGE SCALE GENOMIC DNA]</scope>
    <source>
        <strain evidence="2 3">DSM 103526</strain>
    </source>
</reference>
<dbReference type="InterPro" id="IPR006674">
    <property type="entry name" value="HD_domain"/>
</dbReference>
<dbReference type="AlphaFoldDB" id="A0A841KV51"/>
<dbReference type="InterPro" id="IPR003607">
    <property type="entry name" value="HD/PDEase_dom"/>
</dbReference>
<accession>A0A841KV51</accession>
<sequence length="185" mass="21220">MSLRDRFLQLFNQLDRKGKEELLSHLEENQYFTCPSSSQFHGAKEEGNLEHSLNVTEVMLKLAPHIAPELPQESIIISGLFHDLGKASYFGKPNYIPNFLKSGELSKSKPYETNKDRLPIPHQIVSVHILSKYINLTEEETYAILYHNGLYTSDGYVIKGNETPLLMLLHFSDMWASRVIERAVE</sequence>
<gene>
    <name evidence="2" type="ORF">HNQ80_003659</name>
</gene>
<evidence type="ECO:0000259" key="1">
    <source>
        <dbReference type="SMART" id="SM00471"/>
    </source>
</evidence>
<comment type="caution">
    <text evidence="2">The sequence shown here is derived from an EMBL/GenBank/DDBJ whole genome shotgun (WGS) entry which is preliminary data.</text>
</comment>
<evidence type="ECO:0000313" key="3">
    <source>
        <dbReference type="Proteomes" id="UP000579281"/>
    </source>
</evidence>
<protein>
    <submittedName>
        <fullName evidence="2">23S rRNA maturation-related 3'-5' exoribonuclease YhaM</fullName>
    </submittedName>
</protein>
<evidence type="ECO:0000313" key="2">
    <source>
        <dbReference type="EMBL" id="MBB6217536.1"/>
    </source>
</evidence>
<dbReference type="Gene3D" id="1.10.3210.10">
    <property type="entry name" value="Hypothetical protein af1432"/>
    <property type="match status" value="1"/>
</dbReference>
<dbReference type="SUPFAM" id="SSF109604">
    <property type="entry name" value="HD-domain/PDEase-like"/>
    <property type="match status" value="1"/>
</dbReference>
<dbReference type="Pfam" id="PF01966">
    <property type="entry name" value="HD"/>
    <property type="match status" value="1"/>
</dbReference>
<dbReference type="Proteomes" id="UP000579281">
    <property type="component" value="Unassembled WGS sequence"/>
</dbReference>
<organism evidence="2 3">
    <name type="scientific">Anaerosolibacter carboniphilus</name>
    <dbReference type="NCBI Taxonomy" id="1417629"/>
    <lineage>
        <taxon>Bacteria</taxon>
        <taxon>Bacillati</taxon>
        <taxon>Bacillota</taxon>
        <taxon>Clostridia</taxon>
        <taxon>Peptostreptococcales</taxon>
        <taxon>Thermotaleaceae</taxon>
        <taxon>Anaerosolibacter</taxon>
    </lineage>
</organism>
<feature type="domain" description="HD/PDEase" evidence="1">
    <location>
        <begin position="44"/>
        <end position="145"/>
    </location>
</feature>
<dbReference type="RefSeq" id="WP_184312035.1">
    <property type="nucleotide sequence ID" value="NZ_JACHEN010000025.1"/>
</dbReference>